<dbReference type="Proteomes" id="UP000647172">
    <property type="component" value="Unassembled WGS sequence"/>
</dbReference>
<sequence>MPGFAMVVRMPDNTVDPSGNTEAFRAFTQSTPQEPPAASKTPLIIGAVAVAIVLIALIAWLALG</sequence>
<comment type="caution">
    <text evidence="2">The sequence shown here is derived from an EMBL/GenBank/DDBJ whole genome shotgun (WGS) entry which is preliminary data.</text>
</comment>
<accession>A0A919MMG9</accession>
<keyword evidence="1" id="KW-1133">Transmembrane helix</keyword>
<feature type="transmembrane region" description="Helical" evidence="1">
    <location>
        <begin position="43"/>
        <end position="63"/>
    </location>
</feature>
<evidence type="ECO:0000313" key="2">
    <source>
        <dbReference type="EMBL" id="GIE49867.1"/>
    </source>
</evidence>
<evidence type="ECO:0000313" key="3">
    <source>
        <dbReference type="Proteomes" id="UP000647172"/>
    </source>
</evidence>
<dbReference type="EMBL" id="BOMQ01000043">
    <property type="protein sequence ID" value="GIE49867.1"/>
    <property type="molecule type" value="Genomic_DNA"/>
</dbReference>
<keyword evidence="1" id="KW-0812">Transmembrane</keyword>
<keyword evidence="3" id="KW-1185">Reference proteome</keyword>
<keyword evidence="1" id="KW-0472">Membrane</keyword>
<organism evidence="2 3">
    <name type="scientific">Actinoplanes nipponensis</name>
    <dbReference type="NCBI Taxonomy" id="135950"/>
    <lineage>
        <taxon>Bacteria</taxon>
        <taxon>Bacillati</taxon>
        <taxon>Actinomycetota</taxon>
        <taxon>Actinomycetes</taxon>
        <taxon>Micromonosporales</taxon>
        <taxon>Micromonosporaceae</taxon>
        <taxon>Actinoplanes</taxon>
    </lineage>
</organism>
<reference evidence="2" key="1">
    <citation type="submission" date="2021-01" db="EMBL/GenBank/DDBJ databases">
        <title>Whole genome shotgun sequence of Actinoplanes nipponensis NBRC 14063.</title>
        <authorList>
            <person name="Komaki H."/>
            <person name="Tamura T."/>
        </authorList>
    </citation>
    <scope>NUCLEOTIDE SEQUENCE</scope>
    <source>
        <strain evidence="2">NBRC 14063</strain>
    </source>
</reference>
<evidence type="ECO:0000256" key="1">
    <source>
        <dbReference type="SAM" id="Phobius"/>
    </source>
</evidence>
<proteinExistence type="predicted"/>
<protein>
    <submittedName>
        <fullName evidence="2">Uncharacterized protein</fullName>
    </submittedName>
</protein>
<gene>
    <name evidence="2" type="ORF">Ani05nite_34010</name>
</gene>
<name>A0A919MMG9_9ACTN</name>
<dbReference type="AlphaFoldDB" id="A0A919MMG9"/>